<evidence type="ECO:0000256" key="3">
    <source>
        <dbReference type="SAM" id="SignalP"/>
    </source>
</evidence>
<dbReference type="InterPro" id="IPR003961">
    <property type="entry name" value="FN3_dom"/>
</dbReference>
<comment type="caution">
    <text evidence="5">The sequence shown here is derived from an EMBL/GenBank/DDBJ whole genome shotgun (WGS) entry which is preliminary data.</text>
</comment>
<feature type="chain" id="PRO_5041724434" description="Fibronectin type-III domain-containing protein" evidence="3">
    <location>
        <begin position="26"/>
        <end position="907"/>
    </location>
</feature>
<dbReference type="PROSITE" id="PS50853">
    <property type="entry name" value="FN3"/>
    <property type="match status" value="2"/>
</dbReference>
<dbReference type="SUPFAM" id="SSF49265">
    <property type="entry name" value="Fibronectin type III"/>
    <property type="match status" value="1"/>
</dbReference>
<keyword evidence="3" id="KW-0732">Signal</keyword>
<feature type="domain" description="Fibronectin type-III" evidence="4">
    <location>
        <begin position="469"/>
        <end position="564"/>
    </location>
</feature>
<feature type="region of interest" description="Disordered" evidence="1">
    <location>
        <begin position="819"/>
        <end position="886"/>
    </location>
</feature>
<evidence type="ECO:0000256" key="1">
    <source>
        <dbReference type="SAM" id="MobiDB-lite"/>
    </source>
</evidence>
<evidence type="ECO:0000313" key="5">
    <source>
        <dbReference type="EMBL" id="KAK2835363.1"/>
    </source>
</evidence>
<dbReference type="Proteomes" id="UP001187415">
    <property type="component" value="Unassembled WGS sequence"/>
</dbReference>
<dbReference type="Pfam" id="PF00041">
    <property type="entry name" value="fn3"/>
    <property type="match status" value="1"/>
</dbReference>
<keyword evidence="2" id="KW-0812">Transmembrane</keyword>
<dbReference type="InterPro" id="IPR036116">
    <property type="entry name" value="FN3_sf"/>
</dbReference>
<feature type="domain" description="Fibronectin type-III" evidence="4">
    <location>
        <begin position="652"/>
        <end position="748"/>
    </location>
</feature>
<evidence type="ECO:0000256" key="2">
    <source>
        <dbReference type="SAM" id="Phobius"/>
    </source>
</evidence>
<dbReference type="PANTHER" id="PTHR48483">
    <property type="entry name" value="INTERLEUKIN-27 SUBUNIT BETA"/>
    <property type="match status" value="1"/>
</dbReference>
<dbReference type="CDD" id="cd00063">
    <property type="entry name" value="FN3"/>
    <property type="match status" value="1"/>
</dbReference>
<gene>
    <name evidence="5" type="ORF">Q5P01_015847</name>
</gene>
<dbReference type="PANTHER" id="PTHR48483:SF1">
    <property type="entry name" value="INTERLEUKIN-12 RECEPTOR SUBUNIT BETA-1-RELATED"/>
    <property type="match status" value="1"/>
</dbReference>
<dbReference type="Gene3D" id="2.60.40.10">
    <property type="entry name" value="Immunoglobulins"/>
    <property type="match status" value="2"/>
</dbReference>
<proteinExistence type="predicted"/>
<feature type="transmembrane region" description="Helical" evidence="2">
    <location>
        <begin position="752"/>
        <end position="773"/>
    </location>
</feature>
<organism evidence="5 6">
    <name type="scientific">Channa striata</name>
    <name type="common">Snakehead murrel</name>
    <name type="synonym">Ophicephalus striatus</name>
    <dbReference type="NCBI Taxonomy" id="64152"/>
    <lineage>
        <taxon>Eukaryota</taxon>
        <taxon>Metazoa</taxon>
        <taxon>Chordata</taxon>
        <taxon>Craniata</taxon>
        <taxon>Vertebrata</taxon>
        <taxon>Euteleostomi</taxon>
        <taxon>Actinopterygii</taxon>
        <taxon>Neopterygii</taxon>
        <taxon>Teleostei</taxon>
        <taxon>Neoteleostei</taxon>
        <taxon>Acanthomorphata</taxon>
        <taxon>Anabantaria</taxon>
        <taxon>Anabantiformes</taxon>
        <taxon>Channoidei</taxon>
        <taxon>Channidae</taxon>
        <taxon>Channa</taxon>
    </lineage>
</organism>
<name>A0AA88SKY8_CHASR</name>
<evidence type="ECO:0000259" key="4">
    <source>
        <dbReference type="PROSITE" id="PS50853"/>
    </source>
</evidence>
<accession>A0AA88SKY8</accession>
<dbReference type="AlphaFoldDB" id="A0AA88SKY8"/>
<keyword evidence="2" id="KW-1133">Transmembrane helix</keyword>
<feature type="compositionally biased region" description="Polar residues" evidence="1">
    <location>
        <begin position="856"/>
        <end position="878"/>
    </location>
</feature>
<feature type="signal peptide" evidence="3">
    <location>
        <begin position="1"/>
        <end position="25"/>
    </location>
</feature>
<sequence length="907" mass="104268">MEMLKCWSLLYGYAVMFTFLTAVGTESACEAPSSPQCFRKRADDSVYVCEWRMNTTTQSNATFDIYFNPQCFSKRADDSVYVCQRSMNTTQSNATFDIYFNPQCCQWSTHTTQSNATFDIYLNETKFEGCKETRCMLNEKWLIKYWTVDIWVKAHIGNSSCASPRTSVVLEDTIKYQAPRHISVSWIKNNVSLIWAAAEKHPALAEIWFRQVKDPTEPWERRLINTTYASLKYRVIIGNLFIHSAYQVQIRQRSTQAQTPLWSNWSAVTVPAGSACEALSSPQCFRKTATNTVYVCEWSMNMTQSNATFDIYFNENKFGGYKENRCEITEEQLIKYRTVDIWVKAHIRNFSCASPTTSVVLEHTIKYEEPSLISMAWIKNNLSLMWTPAENHPALAEIWFRRDGHPTEPWEKRLTNSTYKASKQYVIVRDLLKHSAFRVQIRQRSIKALNPLWSNWAEVIVPAELEHEPEVTMRITHLNGTRMVTLNWKPVPPGAAVTGVTYMLNNTSPQGCTCMKEKHPLETKKHTISMYLSYSAVNISIFARNTASISPPAVIQVPFKLSAHLKICDNKLLETLNKTTCHEWYQFQDGDSRPTNVMTLSTRKRKKQKNQITKKMKDYVRYLYFEHRCFQRKPNTVKMCIYYQKQGVPHKEPGDLIAFGETETSVELSWKAIPLMEQQGYLTHYSLCSIKINSPDEPKDCCNISAHWVKYHLENLTPGSKYNISLAGVTQVGEGPKATVTINTLPEKPLNVWLSFSLLFGFFFISTMCTVVLNRIKNRILPPVPMPVIPDFNPHQLENQEMLEEKEEVHDLMLLHPQPELKPVTEDAEESSFLPLEWDNSADEDMENERGDSKMSEGTSHSADSPDSPDQTLRNSGDITDLEQVDNEITMLIYRNGLVFDVKTDSP</sequence>
<keyword evidence="6" id="KW-1185">Reference proteome</keyword>
<dbReference type="SMART" id="SM00060">
    <property type="entry name" value="FN3"/>
    <property type="match status" value="3"/>
</dbReference>
<dbReference type="InterPro" id="IPR053073">
    <property type="entry name" value="IL11/IL27_subunit_beta"/>
</dbReference>
<reference evidence="5" key="1">
    <citation type="submission" date="2023-07" db="EMBL/GenBank/DDBJ databases">
        <title>Chromosome-level Genome Assembly of Striped Snakehead (Channa striata).</title>
        <authorList>
            <person name="Liu H."/>
        </authorList>
    </citation>
    <scope>NUCLEOTIDE SEQUENCE</scope>
    <source>
        <strain evidence="5">Gz</strain>
        <tissue evidence="5">Muscle</tissue>
    </source>
</reference>
<protein>
    <recommendedName>
        <fullName evidence="4">Fibronectin type-III domain-containing protein</fullName>
    </recommendedName>
</protein>
<evidence type="ECO:0000313" key="6">
    <source>
        <dbReference type="Proteomes" id="UP001187415"/>
    </source>
</evidence>
<dbReference type="InterPro" id="IPR013783">
    <property type="entry name" value="Ig-like_fold"/>
</dbReference>
<dbReference type="EMBL" id="JAUPFM010000012">
    <property type="protein sequence ID" value="KAK2835363.1"/>
    <property type="molecule type" value="Genomic_DNA"/>
</dbReference>
<keyword evidence="2" id="KW-0472">Membrane</keyword>